<sequence>MRAAAAVLLAALAACSREGPEARIRRAFEGARGAVEAGDAAAASLVLSPKFAGPEGMDRAGARFFLGGVLAREKVGVTVLSQRIEVDGPRALQTLEVVLTGRTGGELVPGDRARKRLLLRWELRDGAWLIREAQMDY</sequence>
<gene>
    <name evidence="1" type="ORF">METEAL_36120</name>
</gene>
<dbReference type="InterPro" id="IPR032710">
    <property type="entry name" value="NTF2-like_dom_sf"/>
</dbReference>
<accession>A0AA48KDG3</accession>
<keyword evidence="2" id="KW-1185">Reference proteome</keyword>
<dbReference type="KEGG" id="msil:METEAL_36120"/>
<dbReference type="Gene3D" id="3.10.450.50">
    <property type="match status" value="1"/>
</dbReference>
<protein>
    <recommendedName>
        <fullName evidence="3">DUF4440 domain-containing protein</fullName>
    </recommendedName>
</protein>
<evidence type="ECO:0008006" key="3">
    <source>
        <dbReference type="Google" id="ProtNLM"/>
    </source>
</evidence>
<dbReference type="PROSITE" id="PS51257">
    <property type="entry name" value="PROKAR_LIPOPROTEIN"/>
    <property type="match status" value="1"/>
</dbReference>
<reference evidence="2" key="1">
    <citation type="journal article" date="2023" name="Int. J. Syst. Evol. Microbiol.">
        <title>Mesoterricola silvestris gen. nov., sp. nov., Mesoterricola sediminis sp. nov., Geothrix oryzae sp. nov., Geothrix edaphica sp. nov., Geothrix rubra sp. nov., and Geothrix limicola sp. nov., six novel members of Acidobacteriota isolated from soils.</title>
        <authorList>
            <person name="Itoh H."/>
            <person name="Sugisawa Y."/>
            <person name="Mise K."/>
            <person name="Xu Z."/>
            <person name="Kuniyasu M."/>
            <person name="Ushijima N."/>
            <person name="Kawano K."/>
            <person name="Kobayashi E."/>
            <person name="Shiratori Y."/>
            <person name="Masuda Y."/>
            <person name="Senoo K."/>
        </authorList>
    </citation>
    <scope>NUCLEOTIDE SEQUENCE [LARGE SCALE GENOMIC DNA]</scope>
    <source>
        <strain evidence="2">W79</strain>
    </source>
</reference>
<proteinExistence type="predicted"/>
<dbReference type="AlphaFoldDB" id="A0AA48KDG3"/>
<dbReference type="RefSeq" id="WP_316413114.1">
    <property type="nucleotide sequence ID" value="NZ_AP027080.1"/>
</dbReference>
<dbReference type="Proteomes" id="UP001238179">
    <property type="component" value="Chromosome"/>
</dbReference>
<organism evidence="1 2">
    <name type="scientific">Mesoterricola silvestris</name>
    <dbReference type="NCBI Taxonomy" id="2927979"/>
    <lineage>
        <taxon>Bacteria</taxon>
        <taxon>Pseudomonadati</taxon>
        <taxon>Acidobacteriota</taxon>
        <taxon>Holophagae</taxon>
        <taxon>Holophagales</taxon>
        <taxon>Holophagaceae</taxon>
        <taxon>Mesoterricola</taxon>
    </lineage>
</organism>
<dbReference type="EMBL" id="AP027080">
    <property type="protein sequence ID" value="BDU74438.1"/>
    <property type="molecule type" value="Genomic_DNA"/>
</dbReference>
<dbReference type="SUPFAM" id="SSF54427">
    <property type="entry name" value="NTF2-like"/>
    <property type="match status" value="1"/>
</dbReference>
<evidence type="ECO:0000313" key="1">
    <source>
        <dbReference type="EMBL" id="BDU74438.1"/>
    </source>
</evidence>
<evidence type="ECO:0000313" key="2">
    <source>
        <dbReference type="Proteomes" id="UP001238179"/>
    </source>
</evidence>
<name>A0AA48KDG3_9BACT</name>